<dbReference type="Pfam" id="PF00406">
    <property type="entry name" value="ADK"/>
    <property type="match status" value="1"/>
</dbReference>
<evidence type="ECO:0000256" key="5">
    <source>
        <dbReference type="SAM" id="SignalP"/>
    </source>
</evidence>
<reference evidence="6 7" key="1">
    <citation type="journal article" date="2024" name="Science">
        <title>Giant polyketide synthase enzymes in the biosynthesis of giant marine polyether toxins.</title>
        <authorList>
            <person name="Fallon T.R."/>
            <person name="Shende V.V."/>
            <person name="Wierzbicki I.H."/>
            <person name="Pendleton A.L."/>
            <person name="Watervoot N.F."/>
            <person name="Auber R.P."/>
            <person name="Gonzalez D.J."/>
            <person name="Wisecaver J.H."/>
            <person name="Moore B.S."/>
        </authorList>
    </citation>
    <scope>NUCLEOTIDE SEQUENCE [LARGE SCALE GENOMIC DNA]</scope>
    <source>
        <strain evidence="6 7">12B1</strain>
    </source>
</reference>
<evidence type="ECO:0000256" key="2">
    <source>
        <dbReference type="ARBA" id="ARBA00022741"/>
    </source>
</evidence>
<dbReference type="InterPro" id="IPR000850">
    <property type="entry name" value="Adenylat/UMP-CMP_kin"/>
</dbReference>
<sequence>MLRLLVLSHALLRTGHASRDSRHRRGKEPRAREQWELAEGQHNIVLFGPPGVGKGSQSDGLVRRYGVCHVSTGELLRAEIEGGSALGKQVQQAIARGQLLPDWMMLRLVRRRINRDKRCQSHGWLLDGFPRTAGQALAMLSAGLVPHHIVTLNASSATLIARALGRAEIARRAGKAPRLDDNKETLLKRIAQYESNKAATLRVLSTFMHVNFIDGEPSREVVGEAIARTLKATEPSTV</sequence>
<dbReference type="GO" id="GO:0006139">
    <property type="term" value="P:nucleobase-containing compound metabolic process"/>
    <property type="evidence" value="ECO:0007669"/>
    <property type="project" value="InterPro"/>
</dbReference>
<dbReference type="CDD" id="cd01428">
    <property type="entry name" value="ADK"/>
    <property type="match status" value="1"/>
</dbReference>
<dbReference type="GO" id="GO:0005524">
    <property type="term" value="F:ATP binding"/>
    <property type="evidence" value="ECO:0007669"/>
    <property type="project" value="InterPro"/>
</dbReference>
<dbReference type="PRINTS" id="PR00094">
    <property type="entry name" value="ADENYLTKNASE"/>
</dbReference>
<gene>
    <name evidence="6" type="ORF">AB1Y20_002976</name>
</gene>
<evidence type="ECO:0000256" key="3">
    <source>
        <dbReference type="ARBA" id="ARBA00022777"/>
    </source>
</evidence>
<organism evidence="6 7">
    <name type="scientific">Prymnesium parvum</name>
    <name type="common">Toxic golden alga</name>
    <dbReference type="NCBI Taxonomy" id="97485"/>
    <lineage>
        <taxon>Eukaryota</taxon>
        <taxon>Haptista</taxon>
        <taxon>Haptophyta</taxon>
        <taxon>Prymnesiophyceae</taxon>
        <taxon>Prymnesiales</taxon>
        <taxon>Prymnesiaceae</taxon>
        <taxon>Prymnesium</taxon>
    </lineage>
</organism>
<feature type="signal peptide" evidence="5">
    <location>
        <begin position="1"/>
        <end position="17"/>
    </location>
</feature>
<keyword evidence="5" id="KW-0732">Signal</keyword>
<keyword evidence="1 4" id="KW-0808">Transferase</keyword>
<evidence type="ECO:0008006" key="8">
    <source>
        <dbReference type="Google" id="ProtNLM"/>
    </source>
</evidence>
<dbReference type="HAMAP" id="MF_00235">
    <property type="entry name" value="Adenylate_kinase_Adk"/>
    <property type="match status" value="1"/>
</dbReference>
<keyword evidence="2" id="KW-0547">Nucleotide-binding</keyword>
<protein>
    <recommendedName>
        <fullName evidence="8">Adenylate kinase</fullName>
    </recommendedName>
</protein>
<dbReference type="PANTHER" id="PTHR23359">
    <property type="entry name" value="NUCLEOTIDE KINASE"/>
    <property type="match status" value="1"/>
</dbReference>
<evidence type="ECO:0000313" key="6">
    <source>
        <dbReference type="EMBL" id="KAL1518689.1"/>
    </source>
</evidence>
<dbReference type="AlphaFoldDB" id="A0AB34JAH4"/>
<feature type="chain" id="PRO_5044230341" description="Adenylate kinase" evidence="5">
    <location>
        <begin position="18"/>
        <end position="238"/>
    </location>
</feature>
<dbReference type="InterPro" id="IPR033690">
    <property type="entry name" value="Adenylat_kinase_CS"/>
</dbReference>
<dbReference type="Gene3D" id="3.40.50.300">
    <property type="entry name" value="P-loop containing nucleotide triphosphate hydrolases"/>
    <property type="match status" value="1"/>
</dbReference>
<comment type="caution">
    <text evidence="6">The sequence shown here is derived from an EMBL/GenBank/DDBJ whole genome shotgun (WGS) entry which is preliminary data.</text>
</comment>
<evidence type="ECO:0000313" key="7">
    <source>
        <dbReference type="Proteomes" id="UP001515480"/>
    </source>
</evidence>
<evidence type="ECO:0000256" key="4">
    <source>
        <dbReference type="RuleBase" id="RU003330"/>
    </source>
</evidence>
<proteinExistence type="inferred from homology"/>
<name>A0AB34JAH4_PRYPA</name>
<accession>A0AB34JAH4</accession>
<dbReference type="EMBL" id="JBGBPQ010000010">
    <property type="protein sequence ID" value="KAL1518689.1"/>
    <property type="molecule type" value="Genomic_DNA"/>
</dbReference>
<dbReference type="GO" id="GO:0019205">
    <property type="term" value="F:nucleobase-containing compound kinase activity"/>
    <property type="evidence" value="ECO:0007669"/>
    <property type="project" value="InterPro"/>
</dbReference>
<comment type="similarity">
    <text evidence="4">Belongs to the adenylate kinase family.</text>
</comment>
<dbReference type="PROSITE" id="PS00113">
    <property type="entry name" value="ADENYLATE_KINASE"/>
    <property type="match status" value="1"/>
</dbReference>
<evidence type="ECO:0000256" key="1">
    <source>
        <dbReference type="ARBA" id="ARBA00022679"/>
    </source>
</evidence>
<keyword evidence="7" id="KW-1185">Reference proteome</keyword>
<dbReference type="InterPro" id="IPR027417">
    <property type="entry name" value="P-loop_NTPase"/>
</dbReference>
<dbReference type="Proteomes" id="UP001515480">
    <property type="component" value="Unassembled WGS sequence"/>
</dbReference>
<dbReference type="SUPFAM" id="SSF52540">
    <property type="entry name" value="P-loop containing nucleoside triphosphate hydrolases"/>
    <property type="match status" value="1"/>
</dbReference>
<keyword evidence="3 4" id="KW-0418">Kinase</keyword>